<evidence type="ECO:0000313" key="1">
    <source>
        <dbReference type="EMBL" id="PIO28926.1"/>
    </source>
</evidence>
<name>A0A2G9RLZ4_AQUCT</name>
<organism evidence="1 2">
    <name type="scientific">Aquarana catesbeiana</name>
    <name type="common">American bullfrog</name>
    <name type="synonym">Rana catesbeiana</name>
    <dbReference type="NCBI Taxonomy" id="8400"/>
    <lineage>
        <taxon>Eukaryota</taxon>
        <taxon>Metazoa</taxon>
        <taxon>Chordata</taxon>
        <taxon>Craniata</taxon>
        <taxon>Vertebrata</taxon>
        <taxon>Euteleostomi</taxon>
        <taxon>Amphibia</taxon>
        <taxon>Batrachia</taxon>
        <taxon>Anura</taxon>
        <taxon>Neobatrachia</taxon>
        <taxon>Ranoidea</taxon>
        <taxon>Ranidae</taxon>
        <taxon>Aquarana</taxon>
    </lineage>
</organism>
<dbReference type="OrthoDB" id="419616at2759"/>
<reference evidence="2" key="1">
    <citation type="journal article" date="2017" name="Nat. Commun.">
        <title>The North American bullfrog draft genome provides insight into hormonal regulation of long noncoding RNA.</title>
        <authorList>
            <person name="Hammond S.A."/>
            <person name="Warren R.L."/>
            <person name="Vandervalk B.P."/>
            <person name="Kucuk E."/>
            <person name="Khan H."/>
            <person name="Gibb E.A."/>
            <person name="Pandoh P."/>
            <person name="Kirk H."/>
            <person name="Zhao Y."/>
            <person name="Jones M."/>
            <person name="Mungall A.J."/>
            <person name="Coope R."/>
            <person name="Pleasance S."/>
            <person name="Moore R.A."/>
            <person name="Holt R.A."/>
            <person name="Round J.M."/>
            <person name="Ohora S."/>
            <person name="Walle B.V."/>
            <person name="Veldhoen N."/>
            <person name="Helbing C.C."/>
            <person name="Birol I."/>
        </authorList>
    </citation>
    <scope>NUCLEOTIDE SEQUENCE [LARGE SCALE GENOMIC DNA]</scope>
</reference>
<evidence type="ECO:0000313" key="2">
    <source>
        <dbReference type="Proteomes" id="UP000228934"/>
    </source>
</evidence>
<gene>
    <name evidence="1" type="ORF">AB205_0180030</name>
</gene>
<accession>A0A2G9RLZ4</accession>
<dbReference type="EMBL" id="KV937370">
    <property type="protein sequence ID" value="PIO28926.1"/>
    <property type="molecule type" value="Genomic_DNA"/>
</dbReference>
<proteinExistence type="predicted"/>
<dbReference type="AlphaFoldDB" id="A0A2G9RLZ4"/>
<sequence>MFTLMQCKKRHNPFSALPYLQSAAVIFVRNIFPTERLCISCIYNCNKILDKKKYTAFYIKDYL</sequence>
<keyword evidence="2" id="KW-1185">Reference proteome</keyword>
<protein>
    <submittedName>
        <fullName evidence="1">Uncharacterized protein</fullName>
    </submittedName>
</protein>
<dbReference type="Proteomes" id="UP000228934">
    <property type="component" value="Unassembled WGS sequence"/>
</dbReference>